<keyword evidence="1" id="KW-0547">Nucleotide-binding</keyword>
<protein>
    <submittedName>
        <fullName evidence="1">ABC transporter ATP-binding protein</fullName>
    </submittedName>
</protein>
<evidence type="ECO:0000313" key="1">
    <source>
        <dbReference type="EMBL" id="OQX32624.1"/>
    </source>
</evidence>
<comment type="caution">
    <text evidence="1">The sequence shown here is derived from an EMBL/GenBank/DDBJ whole genome shotgun (WGS) entry which is preliminary data.</text>
</comment>
<dbReference type="AlphaFoldDB" id="A0A657PJ28"/>
<proteinExistence type="predicted"/>
<reference evidence="1" key="1">
    <citation type="submission" date="2017-02" db="EMBL/GenBank/DDBJ databases">
        <title>Novel co-symbiosis in the unique lucinid bivalve Phacoides pectinatus.</title>
        <authorList>
            <person name="Lim S.J."/>
            <person name="Davis B.G."/>
            <person name="Gill D.E."/>
            <person name="Engel A.S."/>
            <person name="Anderson L.C."/>
            <person name="Campbell B.J."/>
        </authorList>
    </citation>
    <scope>NUCLEOTIDE SEQUENCE [LARGE SCALE GENOMIC DNA]</scope>
    <source>
        <strain evidence="1">LUC13016_P6</strain>
    </source>
</reference>
<name>A0A657PJ28_9GAMM</name>
<dbReference type="GO" id="GO:0005524">
    <property type="term" value="F:ATP binding"/>
    <property type="evidence" value="ECO:0007669"/>
    <property type="project" value="UniProtKB-KW"/>
</dbReference>
<keyword evidence="1" id="KW-0067">ATP-binding</keyword>
<evidence type="ECO:0000313" key="2">
    <source>
        <dbReference type="Proteomes" id="UP000243361"/>
    </source>
</evidence>
<dbReference type="Proteomes" id="UP000243361">
    <property type="component" value="Unassembled WGS sequence"/>
</dbReference>
<organism evidence="1 2">
    <name type="scientific">Candidatus Sedimenticola endophacoides</name>
    <dbReference type="NCBI Taxonomy" id="2548426"/>
    <lineage>
        <taxon>Bacteria</taxon>
        <taxon>Pseudomonadati</taxon>
        <taxon>Pseudomonadota</taxon>
        <taxon>Gammaproteobacteria</taxon>
        <taxon>Chromatiales</taxon>
        <taxon>Sedimenticolaceae</taxon>
        <taxon>Sedimenticola</taxon>
    </lineage>
</organism>
<keyword evidence="2" id="KW-1185">Reference proteome</keyword>
<sequence>ITLVVVTHDPRIGERAARRIRMVDGAILGSG</sequence>
<dbReference type="EMBL" id="MUIE01000395">
    <property type="protein sequence ID" value="OQX32624.1"/>
    <property type="molecule type" value="Genomic_DNA"/>
</dbReference>
<feature type="non-terminal residue" evidence="1">
    <location>
        <position position="1"/>
    </location>
</feature>
<gene>
    <name evidence="1" type="ORF">B0D84_05880</name>
</gene>
<accession>A0A657PJ28</accession>